<feature type="transmembrane region" description="Helical" evidence="7">
    <location>
        <begin position="308"/>
        <end position="331"/>
    </location>
</feature>
<evidence type="ECO:0000256" key="7">
    <source>
        <dbReference type="SAM" id="Phobius"/>
    </source>
</evidence>
<feature type="transmembrane region" description="Helical" evidence="7">
    <location>
        <begin position="374"/>
        <end position="391"/>
    </location>
</feature>
<feature type="transmembrane region" description="Helical" evidence="7">
    <location>
        <begin position="440"/>
        <end position="463"/>
    </location>
</feature>
<evidence type="ECO:0000256" key="6">
    <source>
        <dbReference type="SAM" id="MobiDB-lite"/>
    </source>
</evidence>
<feature type="transmembrane region" description="Helical" evidence="7">
    <location>
        <begin position="87"/>
        <end position="117"/>
    </location>
</feature>
<keyword evidence="10" id="KW-1185">Reference proteome</keyword>
<evidence type="ECO:0000256" key="5">
    <source>
        <dbReference type="ARBA" id="ARBA00023136"/>
    </source>
</evidence>
<dbReference type="Pfam" id="PF09678">
    <property type="entry name" value="Caa3_CtaG"/>
    <property type="match status" value="1"/>
</dbReference>
<evidence type="ECO:0000256" key="3">
    <source>
        <dbReference type="ARBA" id="ARBA00022692"/>
    </source>
</evidence>
<feature type="transmembrane region" description="Helical" evidence="7">
    <location>
        <begin position="484"/>
        <end position="508"/>
    </location>
</feature>
<feature type="transmembrane region" description="Helical" evidence="7">
    <location>
        <begin position="164"/>
        <end position="185"/>
    </location>
</feature>
<gene>
    <name evidence="9" type="ORF">EDD32_2516</name>
</gene>
<feature type="domain" description="Copper resistance protein D" evidence="8">
    <location>
        <begin position="227"/>
        <end position="331"/>
    </location>
</feature>
<keyword evidence="4 7" id="KW-1133">Transmembrane helix</keyword>
<feature type="transmembrane region" description="Helical" evidence="7">
    <location>
        <begin position="137"/>
        <end position="157"/>
    </location>
</feature>
<name>A0A3N4Z3X1_9MICO</name>
<evidence type="ECO:0000259" key="8">
    <source>
        <dbReference type="Pfam" id="PF05425"/>
    </source>
</evidence>
<dbReference type="PANTHER" id="PTHR34820:SF4">
    <property type="entry name" value="INNER MEMBRANE PROTEIN YEBZ"/>
    <property type="match status" value="1"/>
</dbReference>
<dbReference type="GO" id="GO:0005886">
    <property type="term" value="C:plasma membrane"/>
    <property type="evidence" value="ECO:0007669"/>
    <property type="project" value="UniProtKB-SubCell"/>
</dbReference>
<feature type="transmembrane region" description="Helical" evidence="7">
    <location>
        <begin position="403"/>
        <end position="420"/>
    </location>
</feature>
<feature type="region of interest" description="Disordered" evidence="6">
    <location>
        <begin position="660"/>
        <end position="730"/>
    </location>
</feature>
<evidence type="ECO:0000256" key="4">
    <source>
        <dbReference type="ARBA" id="ARBA00022989"/>
    </source>
</evidence>
<reference evidence="9 10" key="1">
    <citation type="submission" date="2018-11" db="EMBL/GenBank/DDBJ databases">
        <title>Sequencing the genomes of 1000 actinobacteria strains.</title>
        <authorList>
            <person name="Klenk H.-P."/>
        </authorList>
    </citation>
    <scope>NUCLEOTIDE SEQUENCE [LARGE SCALE GENOMIC DNA]</scope>
    <source>
        <strain evidence="9 10">DSM 14418</strain>
    </source>
</reference>
<feature type="compositionally biased region" description="Basic and acidic residues" evidence="6">
    <location>
        <begin position="665"/>
        <end position="684"/>
    </location>
</feature>
<sequence length="730" mass="77516">MWWFPLGALPMVLVAMVAGLALTGAAGPPELFDPGPLVRWGLPVVTALTWVGSTLTIGAFALCALVLPRPGADRAGREPASGGAWCLLAPVGVIAAVVWALAQLAALLLTHAAVLGTPIGGPGYDVQLIHFVTEIEMGRYLALATLLVAVIPMLAVATTRYASVAWAGVLALISLYPVAQTGHAAGAATHDLAVSSWWLHLGGVTVWVGGLAALCLVAPRLGADLPRVVERYSRVALWAFVITTVAGAANAWVRLTTPLDLLTHPYGQLLLIKVVLTLALGLAGWVHRTATIPAIRAHADAAGARAGWAFWCLAGVEVLVMGAVVGIAVALGSSPPPDPLEPVSNAGALFVLTGYPEPPAPTVLTYLTQWRPEPLTAFAALAGLVVYLRWARRLARRGDAWPAARTVSWVAGLLLFFWVTNGGPAAYGSVLFSGHMVQHMLLAMVMPIFLVLAAPVTLALRALPARRDGSRGPREWLLAVVHSHLARFFSHPVIAGVNFAGSLVVFYYSPLFEYALTSHVGHLLMVVHFTAAGYLFANALIGVDPGPARPSYPLRLLLLFATMAFHAFFGISLISQTTVLAADYFGQLNLSWGGDLLADQETGGAITWGIGEIPTLALAIAVALAWAKEDDRAARRSDRKAERDDDAELRAYNDMLAARSGHPAPEADHDDPPNNPGHQHDRRTPPSRMSPNQPVRRTVDRAVTPSPAGQARRRPRAGTPPPTHPHESER</sequence>
<comment type="caution">
    <text evidence="9">The sequence shown here is derived from an EMBL/GenBank/DDBJ whole genome shotgun (WGS) entry which is preliminary data.</text>
</comment>
<feature type="transmembrane region" description="Helical" evidence="7">
    <location>
        <begin position="197"/>
        <end position="223"/>
    </location>
</feature>
<dbReference type="InterPro" id="IPR019108">
    <property type="entry name" value="Caa3_assmbl_CtaG-rel"/>
</dbReference>
<protein>
    <submittedName>
        <fullName evidence="9">Putative copper resistance protein D</fullName>
    </submittedName>
</protein>
<keyword evidence="2" id="KW-1003">Cell membrane</keyword>
<dbReference type="PANTHER" id="PTHR34820">
    <property type="entry name" value="INNER MEMBRANE PROTEIN YEBZ"/>
    <property type="match status" value="1"/>
</dbReference>
<dbReference type="InterPro" id="IPR032694">
    <property type="entry name" value="CopC/D"/>
</dbReference>
<feature type="transmembrane region" description="Helical" evidence="7">
    <location>
        <begin position="235"/>
        <end position="253"/>
    </location>
</feature>
<evidence type="ECO:0000313" key="10">
    <source>
        <dbReference type="Proteomes" id="UP000280726"/>
    </source>
</evidence>
<organism evidence="9 10">
    <name type="scientific">Georgenia muralis</name>
    <dbReference type="NCBI Taxonomy" id="154117"/>
    <lineage>
        <taxon>Bacteria</taxon>
        <taxon>Bacillati</taxon>
        <taxon>Actinomycetota</taxon>
        <taxon>Actinomycetes</taxon>
        <taxon>Micrococcales</taxon>
        <taxon>Bogoriellaceae</taxon>
        <taxon>Georgenia</taxon>
    </lineage>
</organism>
<feature type="transmembrane region" description="Helical" evidence="7">
    <location>
        <begin position="265"/>
        <end position="287"/>
    </location>
</feature>
<keyword evidence="5 7" id="KW-0472">Membrane</keyword>
<comment type="subcellular location">
    <subcellularLocation>
        <location evidence="1">Cell membrane</location>
        <topology evidence="1">Multi-pass membrane protein</topology>
    </subcellularLocation>
</comment>
<dbReference type="EMBL" id="RKRA01000001">
    <property type="protein sequence ID" value="RPF28009.1"/>
    <property type="molecule type" value="Genomic_DNA"/>
</dbReference>
<keyword evidence="3 7" id="KW-0812">Transmembrane</keyword>
<evidence type="ECO:0000256" key="1">
    <source>
        <dbReference type="ARBA" id="ARBA00004651"/>
    </source>
</evidence>
<evidence type="ECO:0000313" key="9">
    <source>
        <dbReference type="EMBL" id="RPF28009.1"/>
    </source>
</evidence>
<dbReference type="AlphaFoldDB" id="A0A3N4Z3X1"/>
<feature type="transmembrane region" description="Helical" evidence="7">
    <location>
        <begin position="47"/>
        <end position="67"/>
    </location>
</feature>
<feature type="transmembrane region" description="Helical" evidence="7">
    <location>
        <begin position="605"/>
        <end position="627"/>
    </location>
</feature>
<dbReference type="Pfam" id="PF05425">
    <property type="entry name" value="CopD"/>
    <property type="match status" value="1"/>
</dbReference>
<feature type="transmembrane region" description="Helical" evidence="7">
    <location>
        <begin position="520"/>
        <end position="544"/>
    </location>
</feature>
<evidence type="ECO:0000256" key="2">
    <source>
        <dbReference type="ARBA" id="ARBA00022475"/>
    </source>
</evidence>
<proteinExistence type="predicted"/>
<dbReference type="GO" id="GO:0006825">
    <property type="term" value="P:copper ion transport"/>
    <property type="evidence" value="ECO:0007669"/>
    <property type="project" value="InterPro"/>
</dbReference>
<dbReference type="Proteomes" id="UP000280726">
    <property type="component" value="Unassembled WGS sequence"/>
</dbReference>
<accession>A0A3N4Z3X1</accession>
<feature type="transmembrane region" description="Helical" evidence="7">
    <location>
        <begin position="556"/>
        <end position="585"/>
    </location>
</feature>
<dbReference type="InterPro" id="IPR008457">
    <property type="entry name" value="Cu-R_CopD_dom"/>
</dbReference>